<evidence type="ECO:0000256" key="1">
    <source>
        <dbReference type="ARBA" id="ARBA00022679"/>
    </source>
</evidence>
<dbReference type="Gene3D" id="3.40.630.30">
    <property type="match status" value="1"/>
</dbReference>
<dbReference type="AlphaFoldDB" id="A0A9D6V2H0"/>
<proteinExistence type="predicted"/>
<protein>
    <submittedName>
        <fullName evidence="4">GNAT family N-acetyltransferase</fullName>
    </submittedName>
</protein>
<feature type="domain" description="N-acetyltransferase" evidence="3">
    <location>
        <begin position="28"/>
        <end position="176"/>
    </location>
</feature>
<evidence type="ECO:0000259" key="3">
    <source>
        <dbReference type="PROSITE" id="PS51186"/>
    </source>
</evidence>
<dbReference type="CDD" id="cd04301">
    <property type="entry name" value="NAT_SF"/>
    <property type="match status" value="1"/>
</dbReference>
<evidence type="ECO:0000256" key="2">
    <source>
        <dbReference type="ARBA" id="ARBA00023315"/>
    </source>
</evidence>
<keyword evidence="1" id="KW-0808">Transferase</keyword>
<organism evidence="4 5">
    <name type="scientific">Desulfomonile tiedjei</name>
    <dbReference type="NCBI Taxonomy" id="2358"/>
    <lineage>
        <taxon>Bacteria</taxon>
        <taxon>Pseudomonadati</taxon>
        <taxon>Thermodesulfobacteriota</taxon>
        <taxon>Desulfomonilia</taxon>
        <taxon>Desulfomonilales</taxon>
        <taxon>Desulfomonilaceae</taxon>
        <taxon>Desulfomonile</taxon>
    </lineage>
</organism>
<dbReference type="Proteomes" id="UP000807825">
    <property type="component" value="Unassembled WGS sequence"/>
</dbReference>
<name>A0A9D6V2H0_9BACT</name>
<sequence length="176" mass="19195">MPERTFTAVVHKEDDLFVAECPEVGTASQVRVASVSDIPRLCGLLSLLFTQEADFHPDEVRQSEGLRQIIENPEAGSILVLSEGTIIIGMVNLLFTVSTALGGRVAILEDMVVDPIYRCNGAGATLLRSAVDVAKESGCLRITLLTDRTNDGAIRFYQRQGFVLSNMIPFRLAMNP</sequence>
<gene>
    <name evidence="4" type="ORF">HY912_08645</name>
</gene>
<dbReference type="SUPFAM" id="SSF55729">
    <property type="entry name" value="Acyl-CoA N-acyltransferases (Nat)"/>
    <property type="match status" value="1"/>
</dbReference>
<dbReference type="Pfam" id="PF00583">
    <property type="entry name" value="Acetyltransf_1"/>
    <property type="match status" value="1"/>
</dbReference>
<dbReference type="InterPro" id="IPR016181">
    <property type="entry name" value="Acyl_CoA_acyltransferase"/>
</dbReference>
<dbReference type="EMBL" id="JACRDE010000232">
    <property type="protein sequence ID" value="MBI5249549.1"/>
    <property type="molecule type" value="Genomic_DNA"/>
</dbReference>
<comment type="caution">
    <text evidence="4">The sequence shown here is derived from an EMBL/GenBank/DDBJ whole genome shotgun (WGS) entry which is preliminary data.</text>
</comment>
<dbReference type="InterPro" id="IPR050832">
    <property type="entry name" value="Bact_Acetyltransf"/>
</dbReference>
<dbReference type="PANTHER" id="PTHR43877:SF1">
    <property type="entry name" value="ACETYLTRANSFERASE"/>
    <property type="match status" value="1"/>
</dbReference>
<dbReference type="PROSITE" id="PS51186">
    <property type="entry name" value="GNAT"/>
    <property type="match status" value="1"/>
</dbReference>
<reference evidence="4" key="1">
    <citation type="submission" date="2020-07" db="EMBL/GenBank/DDBJ databases">
        <title>Huge and variable diversity of episymbiotic CPR bacteria and DPANN archaea in groundwater ecosystems.</title>
        <authorList>
            <person name="He C.Y."/>
            <person name="Keren R."/>
            <person name="Whittaker M."/>
            <person name="Farag I.F."/>
            <person name="Doudna J."/>
            <person name="Cate J.H.D."/>
            <person name="Banfield J.F."/>
        </authorList>
    </citation>
    <scope>NUCLEOTIDE SEQUENCE</scope>
    <source>
        <strain evidence="4">NC_groundwater_1664_Pr3_B-0.1um_52_9</strain>
    </source>
</reference>
<evidence type="ECO:0000313" key="4">
    <source>
        <dbReference type="EMBL" id="MBI5249549.1"/>
    </source>
</evidence>
<keyword evidence="2" id="KW-0012">Acyltransferase</keyword>
<dbReference type="PANTHER" id="PTHR43877">
    <property type="entry name" value="AMINOALKYLPHOSPHONATE N-ACETYLTRANSFERASE-RELATED-RELATED"/>
    <property type="match status" value="1"/>
</dbReference>
<evidence type="ECO:0000313" key="5">
    <source>
        <dbReference type="Proteomes" id="UP000807825"/>
    </source>
</evidence>
<dbReference type="GO" id="GO:0016747">
    <property type="term" value="F:acyltransferase activity, transferring groups other than amino-acyl groups"/>
    <property type="evidence" value="ECO:0007669"/>
    <property type="project" value="InterPro"/>
</dbReference>
<accession>A0A9D6V2H0</accession>
<dbReference type="InterPro" id="IPR000182">
    <property type="entry name" value="GNAT_dom"/>
</dbReference>